<dbReference type="AlphaFoldDB" id="M5JLV5"/>
<evidence type="ECO:0000313" key="1">
    <source>
        <dbReference type="EMBL" id="ELT47815.1"/>
    </source>
</evidence>
<organism evidence="1 2">
    <name type="scientific">Brucella intermedia M86</name>
    <dbReference type="NCBI Taxonomy" id="1234597"/>
    <lineage>
        <taxon>Bacteria</taxon>
        <taxon>Pseudomonadati</taxon>
        <taxon>Pseudomonadota</taxon>
        <taxon>Alphaproteobacteria</taxon>
        <taxon>Hyphomicrobiales</taxon>
        <taxon>Brucellaceae</taxon>
        <taxon>Brucella/Ochrobactrum group</taxon>
        <taxon>Brucella</taxon>
    </lineage>
</organism>
<reference evidence="1 2" key="1">
    <citation type="journal article" date="2013" name="Gut Pathog.">
        <title>Draft genome of Ochrobactrum intermedium strain M86 isolated from non-ulcer dyspeptic individual from India.</title>
        <authorList>
            <person name="Kulkarni G."/>
            <person name="Dhotre D."/>
            <person name="Dharne M."/>
            <person name="Shetty S."/>
            <person name="Chowdhury S."/>
            <person name="Misra V."/>
            <person name="Misra S."/>
            <person name="Patole M."/>
            <person name="Shouche Y."/>
        </authorList>
    </citation>
    <scope>NUCLEOTIDE SEQUENCE [LARGE SCALE GENOMIC DNA]</scope>
    <source>
        <strain evidence="1 2">M86</strain>
    </source>
</reference>
<dbReference type="Proteomes" id="UP000011971">
    <property type="component" value="Unassembled WGS sequence"/>
</dbReference>
<protein>
    <submittedName>
        <fullName evidence="1">Cob(II)yrinic acid a,c-diamide reductase</fullName>
    </submittedName>
</protein>
<proteinExistence type="predicted"/>
<dbReference type="SUPFAM" id="SSF55469">
    <property type="entry name" value="FMN-dependent nitroreductase-like"/>
    <property type="match status" value="1"/>
</dbReference>
<sequence>MQFSPSERTAFFELLKWRRDVRHFSDRPVDDGIIEALQEAMDYRPSVG</sequence>
<dbReference type="GO" id="GO:0016491">
    <property type="term" value="F:oxidoreductase activity"/>
    <property type="evidence" value="ECO:0007669"/>
    <property type="project" value="InterPro"/>
</dbReference>
<accession>M5JLV5</accession>
<dbReference type="Gene3D" id="3.40.109.10">
    <property type="entry name" value="NADH Oxidase"/>
    <property type="match status" value="1"/>
</dbReference>
<dbReference type="EMBL" id="AOGE01000046">
    <property type="protein sequence ID" value="ELT47815.1"/>
    <property type="molecule type" value="Genomic_DNA"/>
</dbReference>
<name>M5JLV5_9HYPH</name>
<dbReference type="InterPro" id="IPR000415">
    <property type="entry name" value="Nitroreductase-like"/>
</dbReference>
<comment type="caution">
    <text evidence="1">The sequence shown here is derived from an EMBL/GenBank/DDBJ whole genome shotgun (WGS) entry which is preliminary data.</text>
</comment>
<evidence type="ECO:0000313" key="2">
    <source>
        <dbReference type="Proteomes" id="UP000011971"/>
    </source>
</evidence>
<gene>
    <name evidence="1" type="ORF">D584_17498</name>
</gene>
<feature type="non-terminal residue" evidence="1">
    <location>
        <position position="48"/>
    </location>
</feature>